<name>H3GGM2_PHYRM</name>
<dbReference type="OMA" id="MLSHYMA"/>
<dbReference type="Pfam" id="PF13202">
    <property type="entry name" value="EF-hand_5"/>
    <property type="match status" value="1"/>
</dbReference>
<dbReference type="EMBL" id="DS566007">
    <property type="status" value="NOT_ANNOTATED_CDS"/>
    <property type="molecule type" value="Genomic_DNA"/>
</dbReference>
<proteinExistence type="predicted"/>
<dbReference type="InParanoid" id="H3GGM2"/>
<dbReference type="Proteomes" id="UP000005238">
    <property type="component" value="Unassembled WGS sequence"/>
</dbReference>
<dbReference type="Gene3D" id="1.10.238.10">
    <property type="entry name" value="EF-hand"/>
    <property type="match status" value="1"/>
</dbReference>
<evidence type="ECO:0000256" key="1">
    <source>
        <dbReference type="ARBA" id="ARBA00022837"/>
    </source>
</evidence>
<dbReference type="EnsemblProtists" id="Phyra74978">
    <property type="protein sequence ID" value="Phyra74978"/>
    <property type="gene ID" value="Phyra74978"/>
</dbReference>
<dbReference type="VEuPathDB" id="FungiDB:KRP22_848"/>
<dbReference type="GO" id="GO:0009966">
    <property type="term" value="P:regulation of signal transduction"/>
    <property type="evidence" value="ECO:0000318"/>
    <property type="project" value="GO_Central"/>
</dbReference>
<keyword evidence="1" id="KW-0106">Calcium</keyword>
<dbReference type="AlphaFoldDB" id="H3GGM2"/>
<organism evidence="3 4">
    <name type="scientific">Phytophthora ramorum</name>
    <name type="common">Sudden oak death agent</name>
    <dbReference type="NCBI Taxonomy" id="164328"/>
    <lineage>
        <taxon>Eukaryota</taxon>
        <taxon>Sar</taxon>
        <taxon>Stramenopiles</taxon>
        <taxon>Oomycota</taxon>
        <taxon>Peronosporomycetes</taxon>
        <taxon>Peronosporales</taxon>
        <taxon>Peronosporaceae</taxon>
        <taxon>Phytophthora</taxon>
    </lineage>
</organism>
<evidence type="ECO:0000259" key="2">
    <source>
        <dbReference type="PROSITE" id="PS50222"/>
    </source>
</evidence>
<dbReference type="eggNOG" id="ENOG502S45X">
    <property type="taxonomic scope" value="Eukaryota"/>
</dbReference>
<sequence length="344" mass="39368">MRRLSTASASTSTAAPARALRRLFQHQPIEELPELKSILAVQNLVAKIPQQPKPHALRENEAYRRWIETYRNSNSLGDQTQLDKETFDALVKEAGAYLQTREDEAFQDCDRIGPLDEEELSSPKAEAFVEAVKMKLSRHMTQAAASFELLDKDKDGKVDVEEVEKLLQVAAHGNGPEWLKSKFRRGDSVYRSGQFHLYDANGDNIVSEAESKLILDSMIATQKAVMTEIFATHVENLPKKHEKLFAKSLSEEDFKSKIPEKVRCVFHFANKLDEERKTYDWELFEDSQKAEFPELHNLLAVYAKGFYDERFTFYERKQEKRSTRYKGLLLAAAIGLGDYITAVI</sequence>
<dbReference type="PROSITE" id="PS50222">
    <property type="entry name" value="EF_HAND_2"/>
    <property type="match status" value="1"/>
</dbReference>
<evidence type="ECO:0000313" key="4">
    <source>
        <dbReference type="Proteomes" id="UP000005238"/>
    </source>
</evidence>
<dbReference type="GO" id="GO:0005509">
    <property type="term" value="F:calcium ion binding"/>
    <property type="evidence" value="ECO:0007669"/>
    <property type="project" value="InterPro"/>
</dbReference>
<dbReference type="InterPro" id="IPR011992">
    <property type="entry name" value="EF-hand-dom_pair"/>
</dbReference>
<keyword evidence="4" id="KW-1185">Reference proteome</keyword>
<protein>
    <recommendedName>
        <fullName evidence="2">EF-hand domain-containing protein</fullName>
    </recommendedName>
</protein>
<dbReference type="SUPFAM" id="SSF47473">
    <property type="entry name" value="EF-hand"/>
    <property type="match status" value="1"/>
</dbReference>
<accession>H3GGM2</accession>
<dbReference type="InterPro" id="IPR018247">
    <property type="entry name" value="EF_Hand_1_Ca_BS"/>
</dbReference>
<reference evidence="4" key="1">
    <citation type="journal article" date="2006" name="Science">
        <title>Phytophthora genome sequences uncover evolutionary origins and mechanisms of pathogenesis.</title>
        <authorList>
            <person name="Tyler B.M."/>
            <person name="Tripathy S."/>
            <person name="Zhang X."/>
            <person name="Dehal P."/>
            <person name="Jiang R.H."/>
            <person name="Aerts A."/>
            <person name="Arredondo F.D."/>
            <person name="Baxter L."/>
            <person name="Bensasson D."/>
            <person name="Beynon J.L."/>
            <person name="Chapman J."/>
            <person name="Damasceno C.M."/>
            <person name="Dorrance A.E."/>
            <person name="Dou D."/>
            <person name="Dickerman A.W."/>
            <person name="Dubchak I.L."/>
            <person name="Garbelotto M."/>
            <person name="Gijzen M."/>
            <person name="Gordon S.G."/>
            <person name="Govers F."/>
            <person name="Grunwald N.J."/>
            <person name="Huang W."/>
            <person name="Ivors K.L."/>
            <person name="Jones R.W."/>
            <person name="Kamoun S."/>
            <person name="Krampis K."/>
            <person name="Lamour K.H."/>
            <person name="Lee M.K."/>
            <person name="McDonald W.H."/>
            <person name="Medina M."/>
            <person name="Meijer H.J."/>
            <person name="Nordberg E.K."/>
            <person name="Maclean D.J."/>
            <person name="Ospina-Giraldo M.D."/>
            <person name="Morris P.F."/>
            <person name="Phuntumart V."/>
            <person name="Putnam N.H."/>
            <person name="Rash S."/>
            <person name="Rose J.K."/>
            <person name="Sakihama Y."/>
            <person name="Salamov A.A."/>
            <person name="Savidor A."/>
            <person name="Scheuring C.F."/>
            <person name="Smith B.M."/>
            <person name="Sobral B.W."/>
            <person name="Terry A."/>
            <person name="Torto-Alalibo T.A."/>
            <person name="Win J."/>
            <person name="Xu Z."/>
            <person name="Zhang H."/>
            <person name="Grigoriev I.V."/>
            <person name="Rokhsar D.S."/>
            <person name="Boore J.L."/>
        </authorList>
    </citation>
    <scope>NUCLEOTIDE SEQUENCE [LARGE SCALE GENOMIC DNA]</scope>
    <source>
        <strain evidence="4">Pr102</strain>
    </source>
</reference>
<reference evidence="3" key="2">
    <citation type="submission" date="2015-06" db="UniProtKB">
        <authorList>
            <consortium name="EnsemblProtists"/>
        </authorList>
    </citation>
    <scope>IDENTIFICATION</scope>
    <source>
        <strain evidence="3">Pr102</strain>
    </source>
</reference>
<dbReference type="InterPro" id="IPR002048">
    <property type="entry name" value="EF_hand_dom"/>
</dbReference>
<dbReference type="PROSITE" id="PS00018">
    <property type="entry name" value="EF_HAND_1"/>
    <property type="match status" value="1"/>
</dbReference>
<feature type="domain" description="EF-hand" evidence="2">
    <location>
        <begin position="138"/>
        <end position="173"/>
    </location>
</feature>
<dbReference type="HOGENOM" id="CLU_910529_0_0_1"/>
<evidence type="ECO:0000313" key="3">
    <source>
        <dbReference type="EnsemblProtists" id="Phyra74978"/>
    </source>
</evidence>
<dbReference type="VEuPathDB" id="FungiDB:KRP23_13173"/>